<dbReference type="RefSeq" id="WP_159966398.1">
    <property type="nucleotide sequence ID" value="NZ_APKE01000035.1"/>
</dbReference>
<evidence type="ECO:0000313" key="8">
    <source>
        <dbReference type="Proteomes" id="UP000698242"/>
    </source>
</evidence>
<dbReference type="SUPFAM" id="SSF52833">
    <property type="entry name" value="Thioredoxin-like"/>
    <property type="match status" value="1"/>
</dbReference>
<evidence type="ECO:0000256" key="5">
    <source>
        <dbReference type="ARBA" id="ARBA00023284"/>
    </source>
</evidence>
<feature type="domain" description="Thioredoxin" evidence="6">
    <location>
        <begin position="37"/>
        <end position="178"/>
    </location>
</feature>
<comment type="caution">
    <text evidence="7">The sequence shown here is derived from an EMBL/GenBank/DDBJ whole genome shotgun (WGS) entry which is preliminary data.</text>
</comment>
<dbReference type="InterPro" id="IPR013740">
    <property type="entry name" value="Redoxin"/>
</dbReference>
<accession>A0A921NP10</accession>
<proteinExistence type="inferred from homology"/>
<dbReference type="Pfam" id="PF08534">
    <property type="entry name" value="Redoxin"/>
    <property type="match status" value="1"/>
</dbReference>
<dbReference type="PANTHER" id="PTHR42852:SF6">
    <property type="entry name" value="THIOL:DISULFIDE INTERCHANGE PROTEIN DSBE"/>
    <property type="match status" value="1"/>
</dbReference>
<evidence type="ECO:0000256" key="1">
    <source>
        <dbReference type="ARBA" id="ARBA00004196"/>
    </source>
</evidence>
<dbReference type="EMBL" id="APKE01000035">
    <property type="protein sequence ID" value="KAF0674812.1"/>
    <property type="molecule type" value="Genomic_DNA"/>
</dbReference>
<gene>
    <name evidence="7" type="ORF">PMES_02888</name>
</gene>
<evidence type="ECO:0000313" key="7">
    <source>
        <dbReference type="EMBL" id="KAF0674812.1"/>
    </source>
</evidence>
<organism evidence="7 8">
    <name type="scientific">Profundibacterium mesophilum KAUST100406-0324</name>
    <dbReference type="NCBI Taxonomy" id="1037889"/>
    <lineage>
        <taxon>Bacteria</taxon>
        <taxon>Pseudomonadati</taxon>
        <taxon>Pseudomonadota</taxon>
        <taxon>Alphaproteobacteria</taxon>
        <taxon>Rhodobacterales</taxon>
        <taxon>Roseobacteraceae</taxon>
        <taxon>Profundibacterium</taxon>
    </lineage>
</organism>
<dbReference type="InterPro" id="IPR013766">
    <property type="entry name" value="Thioredoxin_domain"/>
</dbReference>
<keyword evidence="8" id="KW-1185">Reference proteome</keyword>
<evidence type="ECO:0000256" key="3">
    <source>
        <dbReference type="ARBA" id="ARBA00022748"/>
    </source>
</evidence>
<dbReference type="InterPro" id="IPR050553">
    <property type="entry name" value="Thioredoxin_ResA/DsbE_sf"/>
</dbReference>
<dbReference type="OrthoDB" id="9799347at2"/>
<dbReference type="Gene3D" id="3.40.30.10">
    <property type="entry name" value="Glutaredoxin"/>
    <property type="match status" value="1"/>
</dbReference>
<evidence type="ECO:0000259" key="6">
    <source>
        <dbReference type="PROSITE" id="PS51352"/>
    </source>
</evidence>
<dbReference type="CDD" id="cd03010">
    <property type="entry name" value="TlpA_like_DsbE"/>
    <property type="match status" value="1"/>
</dbReference>
<dbReference type="InterPro" id="IPR017937">
    <property type="entry name" value="Thioredoxin_CS"/>
</dbReference>
<dbReference type="PANTHER" id="PTHR42852">
    <property type="entry name" value="THIOL:DISULFIDE INTERCHANGE PROTEIN DSBE"/>
    <property type="match status" value="1"/>
</dbReference>
<dbReference type="PROSITE" id="PS51352">
    <property type="entry name" value="THIOREDOXIN_2"/>
    <property type="match status" value="1"/>
</dbReference>
<dbReference type="Proteomes" id="UP000698242">
    <property type="component" value="Unassembled WGS sequence"/>
</dbReference>
<dbReference type="PROSITE" id="PS00194">
    <property type="entry name" value="THIOREDOXIN_1"/>
    <property type="match status" value="1"/>
</dbReference>
<dbReference type="InterPro" id="IPR004799">
    <property type="entry name" value="Periplasmic_diS_OxRdtase_DsbE"/>
</dbReference>
<dbReference type="InterPro" id="IPR036249">
    <property type="entry name" value="Thioredoxin-like_sf"/>
</dbReference>
<evidence type="ECO:0000256" key="2">
    <source>
        <dbReference type="ARBA" id="ARBA00007758"/>
    </source>
</evidence>
<dbReference type="GO" id="GO:0017004">
    <property type="term" value="P:cytochrome complex assembly"/>
    <property type="evidence" value="ECO:0007669"/>
    <property type="project" value="UniProtKB-KW"/>
</dbReference>
<sequence length="179" mass="19224">MARIPLLMIAPPALFLGLAALFYAGMQREDPDALPSSLTGQAAPQMELTPLGDYPEFTRDLLDEPGVKMVNIWASWCAPCRVEHPNLIALAEEGIPIYGVNYKDKPDNAIGFLQELGNPFAAVSADASGRMALEWGAYGVPETYVIDGEGQIVLRFAGPITQRVIEAQIRPALAQAAGS</sequence>
<comment type="subcellular location">
    <subcellularLocation>
        <location evidence="1">Cell envelope</location>
    </subcellularLocation>
</comment>
<protein>
    <submittedName>
        <fullName evidence="7">Thiol-disulfide interchange protein</fullName>
    </submittedName>
</protein>
<name>A0A921NP10_9RHOB</name>
<dbReference type="GO" id="GO:0015036">
    <property type="term" value="F:disulfide oxidoreductase activity"/>
    <property type="evidence" value="ECO:0007669"/>
    <property type="project" value="InterPro"/>
</dbReference>
<dbReference type="GO" id="GO:0030288">
    <property type="term" value="C:outer membrane-bounded periplasmic space"/>
    <property type="evidence" value="ECO:0007669"/>
    <property type="project" value="InterPro"/>
</dbReference>
<keyword evidence="4" id="KW-1015">Disulfide bond</keyword>
<dbReference type="AlphaFoldDB" id="A0A921NP10"/>
<keyword evidence="5" id="KW-0676">Redox-active center</keyword>
<keyword evidence="3" id="KW-0201">Cytochrome c-type biogenesis</keyword>
<comment type="similarity">
    <text evidence="2">Belongs to the thioredoxin family. DsbE subfamily.</text>
</comment>
<evidence type="ECO:0000256" key="4">
    <source>
        <dbReference type="ARBA" id="ARBA00023157"/>
    </source>
</evidence>
<dbReference type="NCBIfam" id="TIGR00385">
    <property type="entry name" value="dsbE"/>
    <property type="match status" value="1"/>
</dbReference>
<reference evidence="7" key="1">
    <citation type="submission" date="2013-03" db="EMBL/GenBank/DDBJ databases">
        <title>Genome Sequence of the Profundibacterium mesophilum strain KAUST100406-0324T from Red Sea, a novel genus in the family Rhodobacteraceae.</title>
        <authorList>
            <person name="Essack M."/>
            <person name="Alam I."/>
            <person name="Lafi F."/>
            <person name="Alawi W."/>
            <person name="Kamanu F."/>
            <person name="Al-Suwailem A."/>
            <person name="Lee O.O."/>
            <person name="Xu Y."/>
            <person name="Bajic V."/>
            <person name="Qian P.-Y."/>
            <person name="Archer J."/>
        </authorList>
    </citation>
    <scope>NUCLEOTIDE SEQUENCE</scope>
    <source>
        <strain evidence="7">KAUST100406-0324</strain>
    </source>
</reference>